<evidence type="ECO:0000313" key="1">
    <source>
        <dbReference type="EMBL" id="EFF77161.1"/>
    </source>
</evidence>
<accession>D4X7P4</accession>
<dbReference type="HOGENOM" id="CLU_3211036_0_0_4"/>
<protein>
    <submittedName>
        <fullName evidence="1">Uncharacterized protein</fullName>
    </submittedName>
</protein>
<dbReference type="AlphaFoldDB" id="D4X7P4"/>
<gene>
    <name evidence="1" type="ORF">HMPREF0004_1491</name>
</gene>
<dbReference type="EMBL" id="ADMS01000036">
    <property type="protein sequence ID" value="EFF77161.1"/>
    <property type="molecule type" value="Genomic_DNA"/>
</dbReference>
<organism evidence="1 2">
    <name type="scientific">Achromobacter piechaudii ATCC 43553</name>
    <dbReference type="NCBI Taxonomy" id="742159"/>
    <lineage>
        <taxon>Bacteria</taxon>
        <taxon>Pseudomonadati</taxon>
        <taxon>Pseudomonadota</taxon>
        <taxon>Betaproteobacteria</taxon>
        <taxon>Burkholderiales</taxon>
        <taxon>Alcaligenaceae</taxon>
        <taxon>Achromobacter</taxon>
    </lineage>
</organism>
<proteinExistence type="predicted"/>
<evidence type="ECO:0000313" key="2">
    <source>
        <dbReference type="Proteomes" id="UP000004510"/>
    </source>
</evidence>
<dbReference type="Proteomes" id="UP000004510">
    <property type="component" value="Unassembled WGS sequence"/>
</dbReference>
<comment type="caution">
    <text evidence="1">The sequence shown here is derived from an EMBL/GenBank/DDBJ whole genome shotgun (WGS) entry which is preliminary data.</text>
</comment>
<sequence length="44" mass="4695">MDGITPAALLDAACGVPGTVDVDAERLQSEMRQARIHAVGRWNC</sequence>
<name>D4X7P4_9BURK</name>
<reference evidence="2" key="1">
    <citation type="submission" date="2010-03" db="EMBL/GenBank/DDBJ databases">
        <title>Complete sequence of Mobiluncus curtisii ATCC 43063.</title>
        <authorList>
            <person name="Muzny D."/>
            <person name="Qin X."/>
            <person name="Deng J."/>
            <person name="Jiang H."/>
            <person name="Liu Y."/>
            <person name="Qu J."/>
            <person name="Song X.-Z."/>
            <person name="Zhang L."/>
            <person name="Thornton R."/>
            <person name="Coyle M."/>
            <person name="Francisco L."/>
            <person name="Jackson L."/>
            <person name="Javaid M."/>
            <person name="Korchina V."/>
            <person name="Kovar C."/>
            <person name="Mata R."/>
            <person name="Mathew T."/>
            <person name="Ngo R."/>
            <person name="Nguyen L."/>
            <person name="Nguyen N."/>
            <person name="Okwuonu G."/>
            <person name="Ongeri F."/>
            <person name="Pham C."/>
            <person name="Simmons D."/>
            <person name="Wilczek-Boney K."/>
            <person name="Hale W."/>
            <person name="Jakkamsetti A."/>
            <person name="Pham P."/>
            <person name="Ruth R."/>
            <person name="San Lucas F."/>
            <person name="Warren J."/>
            <person name="Zhang J."/>
            <person name="Zhao Z."/>
            <person name="Zhou C."/>
            <person name="Zhu D."/>
            <person name="Lee S."/>
            <person name="Bess C."/>
            <person name="Blankenburg K."/>
            <person name="Forbes L."/>
            <person name="Fu Q."/>
            <person name="Gubbala S."/>
            <person name="Hirani K."/>
            <person name="Jayaseelan J.C."/>
            <person name="Lara F."/>
            <person name="Munidasa M."/>
            <person name="Palculict T."/>
            <person name="Patil S."/>
            <person name="Pu L.-L."/>
            <person name="Saada N."/>
            <person name="Tang L."/>
            <person name="Weissenberger G."/>
            <person name="Zhu Y."/>
            <person name="Hemphill L."/>
            <person name="Shang Y."/>
            <person name="Youmans B."/>
            <person name="Ayvaz T."/>
            <person name="Ross M."/>
            <person name="Santibanez J."/>
            <person name="Aqrawi P."/>
            <person name="Gross S."/>
            <person name="Joshi V."/>
            <person name="Fowler G."/>
            <person name="Nazareth L."/>
            <person name="Reid J."/>
            <person name="Worley K."/>
            <person name="Petrosino J."/>
            <person name="Highlander S."/>
            <person name="Gibbs R."/>
            <person name="Gibbs R."/>
        </authorList>
    </citation>
    <scope>NUCLEOTIDE SEQUENCE [LARGE SCALE GENOMIC DNA]</scope>
    <source>
        <strain evidence="2">ATCC 43553</strain>
    </source>
</reference>